<organism evidence="10 11">
    <name type="scientific">Eeniella nana</name>
    <name type="common">Yeast</name>
    <name type="synonym">Brettanomyces nanus</name>
    <dbReference type="NCBI Taxonomy" id="13502"/>
    <lineage>
        <taxon>Eukaryota</taxon>
        <taxon>Fungi</taxon>
        <taxon>Dikarya</taxon>
        <taxon>Ascomycota</taxon>
        <taxon>Saccharomycotina</taxon>
        <taxon>Pichiomycetes</taxon>
        <taxon>Pichiales</taxon>
        <taxon>Pichiaceae</taxon>
        <taxon>Brettanomyces</taxon>
    </lineage>
</organism>
<evidence type="ECO:0000256" key="5">
    <source>
        <dbReference type="ARBA" id="ARBA00022833"/>
    </source>
</evidence>
<dbReference type="EC" id="1.1.1.1" evidence="3"/>
<evidence type="ECO:0000256" key="8">
    <source>
        <dbReference type="RuleBase" id="RU361277"/>
    </source>
</evidence>
<accession>A0A875S3Q3</accession>
<dbReference type="CDD" id="cd08297">
    <property type="entry name" value="CAD3"/>
    <property type="match status" value="1"/>
</dbReference>
<dbReference type="InterPro" id="IPR011032">
    <property type="entry name" value="GroES-like_sf"/>
</dbReference>
<dbReference type="SMART" id="SM00829">
    <property type="entry name" value="PKS_ER"/>
    <property type="match status" value="1"/>
</dbReference>
<dbReference type="Pfam" id="PF08240">
    <property type="entry name" value="ADH_N"/>
    <property type="match status" value="1"/>
</dbReference>
<keyword evidence="4 8" id="KW-0479">Metal-binding</keyword>
<feature type="domain" description="Enoyl reductase (ER)" evidence="9">
    <location>
        <begin position="42"/>
        <end position="370"/>
    </location>
</feature>
<keyword evidence="7" id="KW-0520">NAD</keyword>
<dbReference type="PANTHER" id="PTHR42940:SF3">
    <property type="entry name" value="ALCOHOL DEHYDROGENASE 1-RELATED"/>
    <property type="match status" value="1"/>
</dbReference>
<dbReference type="OrthoDB" id="1879366at2759"/>
<dbReference type="PANTHER" id="PTHR42940">
    <property type="entry name" value="ALCOHOL DEHYDROGENASE 1-RELATED"/>
    <property type="match status" value="1"/>
</dbReference>
<reference evidence="10" key="1">
    <citation type="submission" date="2020-10" db="EMBL/GenBank/DDBJ databases">
        <authorList>
            <person name="Roach M.J.R."/>
        </authorList>
    </citation>
    <scope>NUCLEOTIDE SEQUENCE</scope>
    <source>
        <strain evidence="10">CBS 1945</strain>
    </source>
</reference>
<evidence type="ECO:0000256" key="4">
    <source>
        <dbReference type="ARBA" id="ARBA00022723"/>
    </source>
</evidence>
<dbReference type="FunFam" id="3.90.180.10:FF:000002">
    <property type="entry name" value="Alcohol dehydrogenase AdhP"/>
    <property type="match status" value="1"/>
</dbReference>
<dbReference type="EMBL" id="CP064813">
    <property type="protein sequence ID" value="QPG75005.1"/>
    <property type="molecule type" value="Genomic_DNA"/>
</dbReference>
<dbReference type="InterPro" id="IPR002328">
    <property type="entry name" value="ADH_Zn_CS"/>
</dbReference>
<sequence length="374" mass="40076">MLKLLPLRTLRASTLCTRRTLLLRTYASIPETQKAIVFYKNGGPLKYEDIPVPKPKPNEILVNVKYTGVCHTDLHAWKGDWPLPTKLPLVGGHEGAGIVVAKGSEVKTFEIGDYAGIKWLNSSCMSCEFCIQGAEPNCAQADLSGYTHDGTFQQYATADAIQAAHISKGADLAGVAPILCAGVTVYKALKTADLRPGQWVAISGAGGGLGSLAVQYAKAMGLRVLGIDGGMEKCELATKLGAEEFIDFTQVKDMVKAVQEATNGGPHGVINVSVSPKAMSQSIEYVRTLGKVVLVGLPADAVVHSKVFEHVLKSIQIKGSYVGNRLDTAEALDFFDRGLVKSPIKIVGLSKLQEVYELMEQGKIAGRYVLDTSK</sequence>
<evidence type="ECO:0000313" key="11">
    <source>
        <dbReference type="Proteomes" id="UP000662931"/>
    </source>
</evidence>
<comment type="cofactor">
    <cofactor evidence="1 8">
        <name>Zn(2+)</name>
        <dbReference type="ChEBI" id="CHEBI:29105"/>
    </cofactor>
</comment>
<dbReference type="InterPro" id="IPR013154">
    <property type="entry name" value="ADH-like_N"/>
</dbReference>
<evidence type="ECO:0000256" key="6">
    <source>
        <dbReference type="ARBA" id="ARBA00023002"/>
    </source>
</evidence>
<name>A0A875S3Q3_EENNA</name>
<dbReference type="AlphaFoldDB" id="A0A875S3Q3"/>
<dbReference type="Pfam" id="PF00107">
    <property type="entry name" value="ADH_zinc_N"/>
    <property type="match status" value="1"/>
</dbReference>
<evidence type="ECO:0000259" key="9">
    <source>
        <dbReference type="SMART" id="SM00829"/>
    </source>
</evidence>
<dbReference type="SUPFAM" id="SSF50129">
    <property type="entry name" value="GroES-like"/>
    <property type="match status" value="1"/>
</dbReference>
<evidence type="ECO:0000256" key="2">
    <source>
        <dbReference type="ARBA" id="ARBA00008072"/>
    </source>
</evidence>
<evidence type="ECO:0000256" key="1">
    <source>
        <dbReference type="ARBA" id="ARBA00001947"/>
    </source>
</evidence>
<keyword evidence="5 8" id="KW-0862">Zinc</keyword>
<protein>
    <recommendedName>
        <fullName evidence="3">alcohol dehydrogenase</fullName>
        <ecNumber evidence="3">1.1.1.1</ecNumber>
    </recommendedName>
</protein>
<keyword evidence="11" id="KW-1185">Reference proteome</keyword>
<dbReference type="KEGG" id="bnn:FOA43_002345"/>
<dbReference type="InterPro" id="IPR020843">
    <property type="entry name" value="ER"/>
</dbReference>
<dbReference type="Proteomes" id="UP000662931">
    <property type="component" value="Chromosome 2"/>
</dbReference>
<dbReference type="InterPro" id="IPR013149">
    <property type="entry name" value="ADH-like_C"/>
</dbReference>
<dbReference type="FunFam" id="3.40.50.720:FF:000039">
    <property type="entry name" value="Alcohol dehydrogenase AdhP"/>
    <property type="match status" value="1"/>
</dbReference>
<evidence type="ECO:0000256" key="7">
    <source>
        <dbReference type="ARBA" id="ARBA00023027"/>
    </source>
</evidence>
<evidence type="ECO:0000313" key="10">
    <source>
        <dbReference type="EMBL" id="QPG75005.1"/>
    </source>
</evidence>
<dbReference type="GO" id="GO:0004022">
    <property type="term" value="F:alcohol dehydrogenase (NAD+) activity"/>
    <property type="evidence" value="ECO:0007669"/>
    <property type="project" value="UniProtKB-EC"/>
</dbReference>
<dbReference type="InterPro" id="IPR036291">
    <property type="entry name" value="NAD(P)-bd_dom_sf"/>
</dbReference>
<proteinExistence type="inferred from homology"/>
<gene>
    <name evidence="10" type="primary">ADH4_1</name>
    <name evidence="10" type="ORF">FOA43_002345</name>
</gene>
<dbReference type="PROSITE" id="PS00059">
    <property type="entry name" value="ADH_ZINC"/>
    <property type="match status" value="1"/>
</dbReference>
<dbReference type="Gene3D" id="3.90.180.10">
    <property type="entry name" value="Medium-chain alcohol dehydrogenases, catalytic domain"/>
    <property type="match status" value="1"/>
</dbReference>
<dbReference type="GO" id="GO:0005737">
    <property type="term" value="C:cytoplasm"/>
    <property type="evidence" value="ECO:0007669"/>
    <property type="project" value="TreeGrafter"/>
</dbReference>
<dbReference type="Gene3D" id="3.40.50.720">
    <property type="entry name" value="NAD(P)-binding Rossmann-like Domain"/>
    <property type="match status" value="1"/>
</dbReference>
<dbReference type="SUPFAM" id="SSF51735">
    <property type="entry name" value="NAD(P)-binding Rossmann-fold domains"/>
    <property type="match status" value="1"/>
</dbReference>
<dbReference type="RefSeq" id="XP_038778570.1">
    <property type="nucleotide sequence ID" value="XM_038922642.1"/>
</dbReference>
<dbReference type="GeneID" id="62195746"/>
<keyword evidence="6" id="KW-0560">Oxidoreductase</keyword>
<comment type="similarity">
    <text evidence="2 8">Belongs to the zinc-containing alcohol dehydrogenase family.</text>
</comment>
<dbReference type="GO" id="GO:0008270">
    <property type="term" value="F:zinc ion binding"/>
    <property type="evidence" value="ECO:0007669"/>
    <property type="project" value="InterPro"/>
</dbReference>
<evidence type="ECO:0000256" key="3">
    <source>
        <dbReference type="ARBA" id="ARBA00013190"/>
    </source>
</evidence>